<dbReference type="AlphaFoldDB" id="A0A4P1RB59"/>
<gene>
    <name evidence="2" type="ORF">TanjilG_19709</name>
</gene>
<name>A0A4P1RB59_LUPAN</name>
<reference evidence="2 3" key="1">
    <citation type="journal article" date="2017" name="Plant Biotechnol. J.">
        <title>A comprehensive draft genome sequence for lupin (Lupinus angustifolius), an emerging health food: insights into plant-microbe interactions and legume evolution.</title>
        <authorList>
            <person name="Hane J.K."/>
            <person name="Ming Y."/>
            <person name="Kamphuis L.G."/>
            <person name="Nelson M.N."/>
            <person name="Garg G."/>
            <person name="Atkins C.A."/>
            <person name="Bayer P.E."/>
            <person name="Bravo A."/>
            <person name="Bringans S."/>
            <person name="Cannon S."/>
            <person name="Edwards D."/>
            <person name="Foley R."/>
            <person name="Gao L.L."/>
            <person name="Harrison M.J."/>
            <person name="Huang W."/>
            <person name="Hurgobin B."/>
            <person name="Li S."/>
            <person name="Liu C.W."/>
            <person name="McGrath A."/>
            <person name="Morahan G."/>
            <person name="Murray J."/>
            <person name="Weller J."/>
            <person name="Jian J."/>
            <person name="Singh K.B."/>
        </authorList>
    </citation>
    <scope>NUCLEOTIDE SEQUENCE</scope>
    <source>
        <strain evidence="3">cv. Tanjil</strain>
        <tissue evidence="2">Whole plant</tissue>
    </source>
</reference>
<evidence type="ECO:0000313" key="2">
    <source>
        <dbReference type="EMBL" id="OIW06271.1"/>
    </source>
</evidence>
<proteinExistence type="predicted"/>
<dbReference type="EMBL" id="CM007368">
    <property type="protein sequence ID" value="OIW06271.1"/>
    <property type="molecule type" value="Genomic_DNA"/>
</dbReference>
<keyword evidence="3" id="KW-1185">Reference proteome</keyword>
<dbReference type="Gramene" id="OIW06271">
    <property type="protein sequence ID" value="OIW06271"/>
    <property type="gene ID" value="TanjilG_19709"/>
</dbReference>
<dbReference type="PANTHER" id="PTHR33623">
    <property type="entry name" value="OS04G0572500 PROTEIN"/>
    <property type="match status" value="1"/>
</dbReference>
<sequence>NEAESLSKFQSSEEEKEQCSPVSVLDPPFKDDEDVQENDDEEDGAKQQLLYKLCRFEKLVELDPLKLEKRMPDKEECRYETFIEDDECEDDDFQSLCKEKELREQVFEILCHSSVHDRRHVREDYRRLVSDLIMEEEKQVDSSEDRNMVIRRVCRRLELWKEVESNTIDMMIEEDFSSQECGWKKNAFQIRDLIGEFELSILGFLVEEFSDEFLMLKNGDLPSKLLSHGV</sequence>
<evidence type="ECO:0000256" key="1">
    <source>
        <dbReference type="SAM" id="MobiDB-lite"/>
    </source>
</evidence>
<feature type="region of interest" description="Disordered" evidence="1">
    <location>
        <begin position="1"/>
        <end position="44"/>
    </location>
</feature>
<accession>A0A4P1RB59</accession>
<evidence type="ECO:0008006" key="4">
    <source>
        <dbReference type="Google" id="ProtNLM"/>
    </source>
</evidence>
<feature type="compositionally biased region" description="Low complexity" evidence="1">
    <location>
        <begin position="1"/>
        <end position="10"/>
    </location>
</feature>
<feature type="non-terminal residue" evidence="2">
    <location>
        <position position="1"/>
    </location>
</feature>
<dbReference type="Proteomes" id="UP000188354">
    <property type="component" value="Chromosome LG08"/>
</dbReference>
<feature type="compositionally biased region" description="Acidic residues" evidence="1">
    <location>
        <begin position="31"/>
        <end position="43"/>
    </location>
</feature>
<protein>
    <recommendedName>
        <fullName evidence="4">DUF4378 domain-containing protein</fullName>
    </recommendedName>
</protein>
<organism evidence="2 3">
    <name type="scientific">Lupinus angustifolius</name>
    <name type="common">Narrow-leaved blue lupine</name>
    <dbReference type="NCBI Taxonomy" id="3871"/>
    <lineage>
        <taxon>Eukaryota</taxon>
        <taxon>Viridiplantae</taxon>
        <taxon>Streptophyta</taxon>
        <taxon>Embryophyta</taxon>
        <taxon>Tracheophyta</taxon>
        <taxon>Spermatophyta</taxon>
        <taxon>Magnoliopsida</taxon>
        <taxon>eudicotyledons</taxon>
        <taxon>Gunneridae</taxon>
        <taxon>Pentapetalae</taxon>
        <taxon>rosids</taxon>
        <taxon>fabids</taxon>
        <taxon>Fabales</taxon>
        <taxon>Fabaceae</taxon>
        <taxon>Papilionoideae</taxon>
        <taxon>50 kb inversion clade</taxon>
        <taxon>genistoids sensu lato</taxon>
        <taxon>core genistoids</taxon>
        <taxon>Genisteae</taxon>
        <taxon>Lupinus</taxon>
    </lineage>
</organism>
<dbReference type="PANTHER" id="PTHR33623:SF5">
    <property type="entry name" value="HISTONE-LYSINE N-METHYLTRANSFERASE SETD1B-LIKE PROTEIN"/>
    <property type="match status" value="1"/>
</dbReference>
<evidence type="ECO:0000313" key="3">
    <source>
        <dbReference type="Proteomes" id="UP000188354"/>
    </source>
</evidence>